<keyword evidence="4" id="KW-1185">Reference proteome</keyword>
<dbReference type="eggNOG" id="COG1028">
    <property type="taxonomic scope" value="Bacteria"/>
</dbReference>
<reference evidence="3 4" key="1">
    <citation type="journal article" date="2012" name="J. Bacteriol.">
        <title>Draft Genome Sequence of Plant Growth-Promoting Rhizobium Mesorhizobium amorphae, Isolated from Zinc-Lead Mine Tailings.</title>
        <authorList>
            <person name="Hao X."/>
            <person name="Lin Y."/>
            <person name="Johnstone L."/>
            <person name="Baltrus D.A."/>
            <person name="Miller S.J."/>
            <person name="Wei G."/>
            <person name="Rensing C."/>
        </authorList>
    </citation>
    <scope>NUCLEOTIDE SEQUENCE [LARGE SCALE GENOMIC DNA]</scope>
    <source>
        <strain evidence="3 4">CCNWGS0123</strain>
    </source>
</reference>
<evidence type="ECO:0000313" key="3">
    <source>
        <dbReference type="EMBL" id="EHH10134.1"/>
    </source>
</evidence>
<gene>
    <name evidence="3" type="ORF">MEA186_20299</name>
</gene>
<comment type="similarity">
    <text evidence="1">Belongs to the short-chain dehydrogenases/reductases (SDR) family.</text>
</comment>
<accession>G6YDL9</accession>
<dbReference type="Proteomes" id="UP000002949">
    <property type="component" value="Unassembled WGS sequence"/>
</dbReference>
<keyword evidence="2" id="KW-0560">Oxidoreductase</keyword>
<dbReference type="RefSeq" id="WP_006203699.1">
    <property type="nucleotide sequence ID" value="NZ_AGSN01000133.1"/>
</dbReference>
<dbReference type="GO" id="GO:0016020">
    <property type="term" value="C:membrane"/>
    <property type="evidence" value="ECO:0007669"/>
    <property type="project" value="TreeGrafter"/>
</dbReference>
<sequence>MSLDLSGRTAVVTGASRGIGYFIAKELAAAGAHVIAVARTVGGLEELDDEIKAERAKT</sequence>
<dbReference type="Pfam" id="PF00106">
    <property type="entry name" value="adh_short"/>
    <property type="match status" value="1"/>
</dbReference>
<evidence type="ECO:0000256" key="1">
    <source>
        <dbReference type="ARBA" id="ARBA00006484"/>
    </source>
</evidence>
<dbReference type="Gene3D" id="3.40.50.720">
    <property type="entry name" value="NAD(P)-binding Rossmann-like Domain"/>
    <property type="match status" value="1"/>
</dbReference>
<dbReference type="PANTHER" id="PTHR44196:SF1">
    <property type="entry name" value="DEHYDROGENASE_REDUCTASE SDR FAMILY MEMBER 7B"/>
    <property type="match status" value="1"/>
</dbReference>
<organism evidence="3 4">
    <name type="scientific">Mesorhizobium amorphae CCNWGS0123</name>
    <dbReference type="NCBI Taxonomy" id="1082933"/>
    <lineage>
        <taxon>Bacteria</taxon>
        <taxon>Pseudomonadati</taxon>
        <taxon>Pseudomonadota</taxon>
        <taxon>Alphaproteobacteria</taxon>
        <taxon>Hyphomicrobiales</taxon>
        <taxon>Phyllobacteriaceae</taxon>
        <taxon>Mesorhizobium</taxon>
    </lineage>
</organism>
<dbReference type="GO" id="GO:0016491">
    <property type="term" value="F:oxidoreductase activity"/>
    <property type="evidence" value="ECO:0007669"/>
    <property type="project" value="UniProtKB-KW"/>
</dbReference>
<dbReference type="SUPFAM" id="SSF51735">
    <property type="entry name" value="NAD(P)-binding Rossmann-fold domains"/>
    <property type="match status" value="1"/>
</dbReference>
<dbReference type="EMBL" id="AGSN01000133">
    <property type="protein sequence ID" value="EHH10134.1"/>
    <property type="molecule type" value="Genomic_DNA"/>
</dbReference>
<dbReference type="InterPro" id="IPR002347">
    <property type="entry name" value="SDR_fam"/>
</dbReference>
<dbReference type="InterPro" id="IPR036291">
    <property type="entry name" value="NAD(P)-bd_dom_sf"/>
</dbReference>
<dbReference type="AlphaFoldDB" id="G6YDL9"/>
<proteinExistence type="inferred from homology"/>
<evidence type="ECO:0000256" key="2">
    <source>
        <dbReference type="ARBA" id="ARBA00023002"/>
    </source>
</evidence>
<evidence type="ECO:0000313" key="4">
    <source>
        <dbReference type="Proteomes" id="UP000002949"/>
    </source>
</evidence>
<name>G6YDL9_9HYPH</name>
<feature type="non-terminal residue" evidence="3">
    <location>
        <position position="58"/>
    </location>
</feature>
<protein>
    <submittedName>
        <fullName evidence="3">Short-chain dehydrogenase/reductase SDR</fullName>
    </submittedName>
</protein>
<dbReference type="PANTHER" id="PTHR44196">
    <property type="entry name" value="DEHYDROGENASE/REDUCTASE SDR FAMILY MEMBER 7B"/>
    <property type="match status" value="1"/>
</dbReference>